<keyword evidence="1" id="KW-0812">Transmembrane</keyword>
<name>A0A2T3NW89_9GAMM</name>
<evidence type="ECO:0000313" key="3">
    <source>
        <dbReference type="Proteomes" id="UP000241771"/>
    </source>
</evidence>
<evidence type="ECO:0000256" key="1">
    <source>
        <dbReference type="SAM" id="Phobius"/>
    </source>
</evidence>
<keyword evidence="3" id="KW-1185">Reference proteome</keyword>
<organism evidence="2 3">
    <name type="scientific">Photobacterium sanctipauli</name>
    <dbReference type="NCBI Taxonomy" id="1342794"/>
    <lineage>
        <taxon>Bacteria</taxon>
        <taxon>Pseudomonadati</taxon>
        <taxon>Pseudomonadota</taxon>
        <taxon>Gammaproteobacteria</taxon>
        <taxon>Vibrionales</taxon>
        <taxon>Vibrionaceae</taxon>
        <taxon>Photobacterium</taxon>
    </lineage>
</organism>
<dbReference type="AlphaFoldDB" id="A0A2T3NW89"/>
<protein>
    <submittedName>
        <fullName evidence="2">Uncharacterized protein</fullName>
    </submittedName>
</protein>
<proteinExistence type="predicted"/>
<reference evidence="2 3" key="1">
    <citation type="submission" date="2018-01" db="EMBL/GenBank/DDBJ databases">
        <title>Whole genome sequencing of Histamine producing bacteria.</title>
        <authorList>
            <person name="Butler K."/>
        </authorList>
    </citation>
    <scope>NUCLEOTIDE SEQUENCE [LARGE SCALE GENOMIC DNA]</scope>
    <source>
        <strain evidence="2 3">DSM 100436</strain>
    </source>
</reference>
<keyword evidence="1" id="KW-1133">Transmembrane helix</keyword>
<accession>A0A2T3NW89</accession>
<feature type="transmembrane region" description="Helical" evidence="1">
    <location>
        <begin position="20"/>
        <end position="45"/>
    </location>
</feature>
<evidence type="ECO:0000313" key="2">
    <source>
        <dbReference type="EMBL" id="PSW20554.1"/>
    </source>
</evidence>
<comment type="caution">
    <text evidence="2">The sequence shown here is derived from an EMBL/GenBank/DDBJ whole genome shotgun (WGS) entry which is preliminary data.</text>
</comment>
<sequence>MSSQLGSHIPPKTIHGKNITHFILFAIMFSVYFLMGTSMITLVIYMNESGMRDLIVYAVTSFPLSMVISPLIQERLPIGTSLLTK</sequence>
<feature type="transmembrane region" description="Helical" evidence="1">
    <location>
        <begin position="54"/>
        <end position="72"/>
    </location>
</feature>
<gene>
    <name evidence="2" type="ORF">C9I98_06795</name>
</gene>
<dbReference type="Proteomes" id="UP000241771">
    <property type="component" value="Unassembled WGS sequence"/>
</dbReference>
<dbReference type="EMBL" id="PYMA01000003">
    <property type="protein sequence ID" value="PSW20554.1"/>
    <property type="molecule type" value="Genomic_DNA"/>
</dbReference>
<keyword evidence="1" id="KW-0472">Membrane</keyword>